<evidence type="ECO:0000313" key="10">
    <source>
        <dbReference type="EMBL" id="KAJ8935274.1"/>
    </source>
</evidence>
<dbReference type="PROSITE" id="PS50157">
    <property type="entry name" value="ZINC_FINGER_C2H2_2"/>
    <property type="match status" value="3"/>
</dbReference>
<dbReference type="PANTHER" id="PTHR23235:SF139">
    <property type="entry name" value="HUCKEBEIN"/>
    <property type="match status" value="1"/>
</dbReference>
<dbReference type="PANTHER" id="PTHR23235">
    <property type="entry name" value="KRUEPPEL-LIKE TRANSCRIPTION FACTOR"/>
    <property type="match status" value="1"/>
</dbReference>
<evidence type="ECO:0000256" key="6">
    <source>
        <dbReference type="ARBA" id="ARBA00023242"/>
    </source>
</evidence>
<dbReference type="Proteomes" id="UP001162162">
    <property type="component" value="Unassembled WGS sequence"/>
</dbReference>
<reference evidence="10" key="1">
    <citation type="journal article" date="2023" name="Insect Mol. Biol.">
        <title>Genome sequencing provides insights into the evolution of gene families encoding plant cell wall-degrading enzymes in longhorned beetles.</title>
        <authorList>
            <person name="Shin N.R."/>
            <person name="Okamura Y."/>
            <person name="Kirsch R."/>
            <person name="Pauchet Y."/>
        </authorList>
    </citation>
    <scope>NUCLEOTIDE SEQUENCE</scope>
    <source>
        <strain evidence="10">AMC_N1</strain>
    </source>
</reference>
<feature type="region of interest" description="Disordered" evidence="8">
    <location>
        <begin position="26"/>
        <end position="60"/>
    </location>
</feature>
<evidence type="ECO:0000256" key="1">
    <source>
        <dbReference type="ARBA" id="ARBA00004123"/>
    </source>
</evidence>
<evidence type="ECO:0000256" key="3">
    <source>
        <dbReference type="ARBA" id="ARBA00022737"/>
    </source>
</evidence>
<keyword evidence="6" id="KW-0539">Nucleus</keyword>
<dbReference type="SMART" id="SM00355">
    <property type="entry name" value="ZnF_C2H2"/>
    <property type="match status" value="3"/>
</dbReference>
<dbReference type="SUPFAM" id="SSF57667">
    <property type="entry name" value="beta-beta-alpha zinc fingers"/>
    <property type="match status" value="2"/>
</dbReference>
<keyword evidence="11" id="KW-1185">Reference proteome</keyword>
<name>A0AAV8X9R4_9CUCU</name>
<comment type="caution">
    <text evidence="10">The sequence shown here is derived from an EMBL/GenBank/DDBJ whole genome shotgun (WGS) entry which is preliminary data.</text>
</comment>
<evidence type="ECO:0000256" key="4">
    <source>
        <dbReference type="ARBA" id="ARBA00022771"/>
    </source>
</evidence>
<dbReference type="FunFam" id="3.30.160.60:FF:000257">
    <property type="entry name" value="ZXD family zinc finger C"/>
    <property type="match status" value="1"/>
</dbReference>
<dbReference type="InterPro" id="IPR013087">
    <property type="entry name" value="Znf_C2H2_type"/>
</dbReference>
<dbReference type="FunFam" id="3.30.160.60:FF:001488">
    <property type="entry name" value="Krueppel-like factor 15"/>
    <property type="match status" value="1"/>
</dbReference>
<evidence type="ECO:0000259" key="9">
    <source>
        <dbReference type="PROSITE" id="PS50157"/>
    </source>
</evidence>
<organism evidence="10 11">
    <name type="scientific">Aromia moschata</name>
    <dbReference type="NCBI Taxonomy" id="1265417"/>
    <lineage>
        <taxon>Eukaryota</taxon>
        <taxon>Metazoa</taxon>
        <taxon>Ecdysozoa</taxon>
        <taxon>Arthropoda</taxon>
        <taxon>Hexapoda</taxon>
        <taxon>Insecta</taxon>
        <taxon>Pterygota</taxon>
        <taxon>Neoptera</taxon>
        <taxon>Endopterygota</taxon>
        <taxon>Coleoptera</taxon>
        <taxon>Polyphaga</taxon>
        <taxon>Cucujiformia</taxon>
        <taxon>Chrysomeloidea</taxon>
        <taxon>Cerambycidae</taxon>
        <taxon>Cerambycinae</taxon>
        <taxon>Callichromatini</taxon>
        <taxon>Aromia</taxon>
    </lineage>
</organism>
<keyword evidence="3" id="KW-0677">Repeat</keyword>
<dbReference type="EMBL" id="JAPWTK010000904">
    <property type="protein sequence ID" value="KAJ8935274.1"/>
    <property type="molecule type" value="Genomic_DNA"/>
</dbReference>
<protein>
    <recommendedName>
        <fullName evidence="9">C2H2-type domain-containing protein</fullName>
    </recommendedName>
</protein>
<dbReference type="GO" id="GO:0000978">
    <property type="term" value="F:RNA polymerase II cis-regulatory region sequence-specific DNA binding"/>
    <property type="evidence" value="ECO:0007669"/>
    <property type="project" value="TreeGrafter"/>
</dbReference>
<evidence type="ECO:0000256" key="8">
    <source>
        <dbReference type="SAM" id="MobiDB-lite"/>
    </source>
</evidence>
<proteinExistence type="predicted"/>
<evidence type="ECO:0000256" key="5">
    <source>
        <dbReference type="ARBA" id="ARBA00022833"/>
    </source>
</evidence>
<dbReference type="GO" id="GO:0005634">
    <property type="term" value="C:nucleus"/>
    <property type="evidence" value="ECO:0007669"/>
    <property type="project" value="UniProtKB-SubCell"/>
</dbReference>
<evidence type="ECO:0000256" key="2">
    <source>
        <dbReference type="ARBA" id="ARBA00022723"/>
    </source>
</evidence>
<dbReference type="Gene3D" id="3.30.160.60">
    <property type="entry name" value="Classic Zinc Finger"/>
    <property type="match status" value="3"/>
</dbReference>
<keyword evidence="2" id="KW-0479">Metal-binding</keyword>
<dbReference type="GO" id="GO:0000981">
    <property type="term" value="F:DNA-binding transcription factor activity, RNA polymerase II-specific"/>
    <property type="evidence" value="ECO:0007669"/>
    <property type="project" value="TreeGrafter"/>
</dbReference>
<comment type="subcellular location">
    <subcellularLocation>
        <location evidence="1">Nucleus</location>
    </subcellularLocation>
</comment>
<feature type="domain" description="C2H2-type" evidence="9">
    <location>
        <begin position="225"/>
        <end position="252"/>
    </location>
</feature>
<dbReference type="Pfam" id="PF00096">
    <property type="entry name" value="zf-C2H2"/>
    <property type="match status" value="3"/>
</dbReference>
<gene>
    <name evidence="10" type="ORF">NQ318_006639</name>
</gene>
<evidence type="ECO:0000313" key="11">
    <source>
        <dbReference type="Proteomes" id="UP001162162"/>
    </source>
</evidence>
<accession>A0AAV8X9R4</accession>
<dbReference type="AlphaFoldDB" id="A0AAV8X9R4"/>
<dbReference type="GO" id="GO:0008270">
    <property type="term" value="F:zinc ion binding"/>
    <property type="evidence" value="ECO:0007669"/>
    <property type="project" value="UniProtKB-KW"/>
</dbReference>
<keyword evidence="4 7" id="KW-0863">Zinc-finger</keyword>
<dbReference type="InterPro" id="IPR036236">
    <property type="entry name" value="Znf_C2H2_sf"/>
</dbReference>
<feature type="domain" description="C2H2-type" evidence="9">
    <location>
        <begin position="167"/>
        <end position="194"/>
    </location>
</feature>
<dbReference type="FunFam" id="3.30.160.60:FF:000145">
    <property type="entry name" value="Zinc finger protein 574"/>
    <property type="match status" value="1"/>
</dbReference>
<dbReference type="PROSITE" id="PS00028">
    <property type="entry name" value="ZINC_FINGER_C2H2_1"/>
    <property type="match status" value="3"/>
</dbReference>
<evidence type="ECO:0000256" key="7">
    <source>
        <dbReference type="PROSITE-ProRule" id="PRU00042"/>
    </source>
</evidence>
<sequence length="281" mass="31832">MYIKNSVCPYGVVPTENKCSRIFRPWDSSKRSQDNSQDCTVSTTTNENEENQDNTKETGECCKNNNDDAKKGFRPIQKPGKAHLKTEAQNQFALPAQYPVDYHLDGFGVYPDLLQANIAQSLGLTPGDPLLLESMAQGIALEEYARVLNQEHQAKLLAAKKQRPKKYKCPHCDVGFSNNGQLKGHIRIHTGERPFKCDEKECGKTFTRNEELTRHKRIHSGLRPFPCTHCGKRFGRKDHLKKHSRTHFQPRGLYAAVPVVLPFDAWASAPNSFPFVPMFGY</sequence>
<keyword evidence="5" id="KW-0862">Zinc</keyword>
<feature type="domain" description="C2H2-type" evidence="9">
    <location>
        <begin position="195"/>
        <end position="224"/>
    </location>
</feature>